<organism evidence="1 2">
    <name type="scientific">Acrasis kona</name>
    <dbReference type="NCBI Taxonomy" id="1008807"/>
    <lineage>
        <taxon>Eukaryota</taxon>
        <taxon>Discoba</taxon>
        <taxon>Heterolobosea</taxon>
        <taxon>Tetramitia</taxon>
        <taxon>Eutetramitia</taxon>
        <taxon>Acrasidae</taxon>
        <taxon>Acrasis</taxon>
    </lineage>
</organism>
<accession>A0AAW2ZPJ0</accession>
<sequence>MGNLIQRLVQALLPPKKKTRQVNLGQQNEYYYDENLGRWMLHGAPAGEIQHSRNENVIVIEPPPLLENISQAPPAHDKSSILDVPRYVDYIGFGQTTSTQTKLTSRPSATSDLPM</sequence>
<evidence type="ECO:0000313" key="1">
    <source>
        <dbReference type="EMBL" id="KAL0490649.1"/>
    </source>
</evidence>
<protein>
    <submittedName>
        <fullName evidence="1">MAG5</fullName>
    </submittedName>
</protein>
<gene>
    <name evidence="1" type="ORF">AKO1_003980</name>
</gene>
<evidence type="ECO:0000313" key="2">
    <source>
        <dbReference type="Proteomes" id="UP001431209"/>
    </source>
</evidence>
<keyword evidence="2" id="KW-1185">Reference proteome</keyword>
<dbReference type="AlphaFoldDB" id="A0AAW2ZPJ0"/>
<proteinExistence type="predicted"/>
<dbReference type="Proteomes" id="UP001431209">
    <property type="component" value="Unassembled WGS sequence"/>
</dbReference>
<dbReference type="EMBL" id="JAOPGA020001708">
    <property type="protein sequence ID" value="KAL0490649.1"/>
    <property type="molecule type" value="Genomic_DNA"/>
</dbReference>
<comment type="caution">
    <text evidence="1">The sequence shown here is derived from an EMBL/GenBank/DDBJ whole genome shotgun (WGS) entry which is preliminary data.</text>
</comment>
<name>A0AAW2ZPJ0_9EUKA</name>
<reference evidence="1 2" key="1">
    <citation type="submission" date="2024-03" db="EMBL/GenBank/DDBJ databases">
        <title>The Acrasis kona genome and developmental transcriptomes reveal deep origins of eukaryotic multicellular pathways.</title>
        <authorList>
            <person name="Sheikh S."/>
            <person name="Fu C.-J."/>
            <person name="Brown M.W."/>
            <person name="Baldauf S.L."/>
        </authorList>
    </citation>
    <scope>NUCLEOTIDE SEQUENCE [LARGE SCALE GENOMIC DNA]</scope>
    <source>
        <strain evidence="1 2">ATCC MYA-3509</strain>
    </source>
</reference>